<accession>A0A2M6IT63</accession>
<dbReference type="EMBL" id="PCVM01000101">
    <property type="protein sequence ID" value="PIQ73119.1"/>
    <property type="molecule type" value="Genomic_DNA"/>
</dbReference>
<evidence type="ECO:0000256" key="6">
    <source>
        <dbReference type="RuleBase" id="RU000568"/>
    </source>
</evidence>
<dbReference type="FunFam" id="4.10.410.60:FF:000001">
    <property type="entry name" value="50S ribosomal protein L35"/>
    <property type="match status" value="1"/>
</dbReference>
<evidence type="ECO:0000256" key="3">
    <source>
        <dbReference type="ARBA" id="ARBA00023274"/>
    </source>
</evidence>
<name>A0A2M6IT63_9BACT</name>
<sequence length="66" mass="7518">MKNKQKTHKGSSKRFKITSTGKVLHRSKGARHLNSKKTKRQLRKLKIDKPVEGSVKIKIKKLLGLA</sequence>
<dbReference type="Pfam" id="PF01632">
    <property type="entry name" value="Ribosomal_L35p"/>
    <property type="match status" value="1"/>
</dbReference>
<dbReference type="GO" id="GO:0003735">
    <property type="term" value="F:structural constituent of ribosome"/>
    <property type="evidence" value="ECO:0007669"/>
    <property type="project" value="InterPro"/>
</dbReference>
<dbReference type="Gene3D" id="4.10.410.60">
    <property type="match status" value="1"/>
</dbReference>
<dbReference type="InterPro" id="IPR001706">
    <property type="entry name" value="Ribosomal_bL35"/>
</dbReference>
<dbReference type="NCBIfam" id="TIGR00001">
    <property type="entry name" value="rpmI_bact"/>
    <property type="match status" value="1"/>
</dbReference>
<dbReference type="SUPFAM" id="SSF143034">
    <property type="entry name" value="L35p-like"/>
    <property type="match status" value="1"/>
</dbReference>
<reference evidence="8 9" key="1">
    <citation type="submission" date="2017-09" db="EMBL/GenBank/DDBJ databases">
        <title>Depth-based differentiation of microbial function through sediment-hosted aquifers and enrichment of novel symbionts in the deep terrestrial subsurface.</title>
        <authorList>
            <person name="Probst A.J."/>
            <person name="Ladd B."/>
            <person name="Jarett J.K."/>
            <person name="Geller-Mcgrath D.E."/>
            <person name="Sieber C.M."/>
            <person name="Emerson J.B."/>
            <person name="Anantharaman K."/>
            <person name="Thomas B.C."/>
            <person name="Malmstrom R."/>
            <person name="Stieglmeier M."/>
            <person name="Klingl A."/>
            <person name="Woyke T."/>
            <person name="Ryan C.M."/>
            <person name="Banfield J.F."/>
        </authorList>
    </citation>
    <scope>NUCLEOTIDE SEQUENCE [LARGE SCALE GENOMIC DNA]</scope>
    <source>
        <strain evidence="8">CG11_big_fil_rev_8_21_14_0_20_36_8</strain>
    </source>
</reference>
<evidence type="ECO:0000313" key="9">
    <source>
        <dbReference type="Proteomes" id="UP000231056"/>
    </source>
</evidence>
<evidence type="ECO:0000256" key="1">
    <source>
        <dbReference type="ARBA" id="ARBA00006598"/>
    </source>
</evidence>
<feature type="compositionally biased region" description="Basic residues" evidence="7">
    <location>
        <begin position="23"/>
        <end position="41"/>
    </location>
</feature>
<dbReference type="PROSITE" id="PS00936">
    <property type="entry name" value="RIBOSOMAL_L35"/>
    <property type="match status" value="1"/>
</dbReference>
<dbReference type="GO" id="GO:0022625">
    <property type="term" value="C:cytosolic large ribosomal subunit"/>
    <property type="evidence" value="ECO:0007669"/>
    <property type="project" value="TreeGrafter"/>
</dbReference>
<keyword evidence="2 5" id="KW-0689">Ribosomal protein</keyword>
<dbReference type="InterPro" id="IPR018265">
    <property type="entry name" value="Ribosomal_bL35_CS"/>
</dbReference>
<evidence type="ECO:0000256" key="5">
    <source>
        <dbReference type="HAMAP-Rule" id="MF_00514"/>
    </source>
</evidence>
<evidence type="ECO:0000256" key="4">
    <source>
        <dbReference type="ARBA" id="ARBA00071664"/>
    </source>
</evidence>
<dbReference type="AlphaFoldDB" id="A0A2M6IT63"/>
<dbReference type="Proteomes" id="UP000231056">
    <property type="component" value="Unassembled WGS sequence"/>
</dbReference>
<dbReference type="PANTHER" id="PTHR33343">
    <property type="entry name" value="54S RIBOSOMAL PROTEIN BL35M"/>
    <property type="match status" value="1"/>
</dbReference>
<evidence type="ECO:0000256" key="7">
    <source>
        <dbReference type="SAM" id="MobiDB-lite"/>
    </source>
</evidence>
<comment type="caution">
    <text evidence="8">The sequence shown here is derived from an EMBL/GenBank/DDBJ whole genome shotgun (WGS) entry which is preliminary data.</text>
</comment>
<dbReference type="PANTHER" id="PTHR33343:SF1">
    <property type="entry name" value="LARGE RIBOSOMAL SUBUNIT PROTEIN BL35M"/>
    <property type="match status" value="1"/>
</dbReference>
<dbReference type="HAMAP" id="MF_00514">
    <property type="entry name" value="Ribosomal_bL35"/>
    <property type="match status" value="1"/>
</dbReference>
<keyword evidence="3 5" id="KW-0687">Ribonucleoprotein</keyword>
<dbReference type="InterPro" id="IPR021137">
    <property type="entry name" value="Ribosomal_bL35-like"/>
</dbReference>
<evidence type="ECO:0000313" key="8">
    <source>
        <dbReference type="EMBL" id="PIQ73119.1"/>
    </source>
</evidence>
<evidence type="ECO:0000256" key="2">
    <source>
        <dbReference type="ARBA" id="ARBA00022980"/>
    </source>
</evidence>
<proteinExistence type="inferred from homology"/>
<dbReference type="InterPro" id="IPR037229">
    <property type="entry name" value="Ribosomal_bL35_sf"/>
</dbReference>
<dbReference type="PRINTS" id="PR00064">
    <property type="entry name" value="RIBOSOMALL35"/>
</dbReference>
<organism evidence="8 9">
    <name type="scientific">Candidatus Roizmanbacteria bacterium CG11_big_fil_rev_8_21_14_0_20_36_8</name>
    <dbReference type="NCBI Taxonomy" id="1974856"/>
    <lineage>
        <taxon>Bacteria</taxon>
        <taxon>Candidatus Roizmaniibacteriota</taxon>
    </lineage>
</organism>
<protein>
    <recommendedName>
        <fullName evidence="4 5">Large ribosomal subunit protein bL35</fullName>
    </recommendedName>
</protein>
<comment type="similarity">
    <text evidence="1 5 6">Belongs to the bacterial ribosomal protein bL35 family.</text>
</comment>
<feature type="compositionally biased region" description="Basic residues" evidence="7">
    <location>
        <begin position="1"/>
        <end position="16"/>
    </location>
</feature>
<feature type="region of interest" description="Disordered" evidence="7">
    <location>
        <begin position="1"/>
        <end position="41"/>
    </location>
</feature>
<dbReference type="GO" id="GO:0006412">
    <property type="term" value="P:translation"/>
    <property type="evidence" value="ECO:0007669"/>
    <property type="project" value="UniProtKB-UniRule"/>
</dbReference>
<gene>
    <name evidence="5" type="primary">rpmI</name>
    <name evidence="8" type="ORF">COV58_04270</name>
</gene>